<accession>A0ABP9Z2G9</accession>
<reference evidence="2 3" key="1">
    <citation type="submission" date="2024-04" db="EMBL/GenBank/DDBJ databases">
        <title>genome sequences of Mucor flavus KT1a and Helicostylum pulchrum KT1b strains isolated from the surface of a dry-aged beef.</title>
        <authorList>
            <person name="Toyotome T."/>
            <person name="Hosono M."/>
            <person name="Torimaru M."/>
            <person name="Fukuda K."/>
            <person name="Mikami N."/>
        </authorList>
    </citation>
    <scope>NUCLEOTIDE SEQUENCE [LARGE SCALE GENOMIC DNA]</scope>
    <source>
        <strain evidence="2 3">KT1a</strain>
    </source>
</reference>
<feature type="region of interest" description="Disordered" evidence="1">
    <location>
        <begin position="1"/>
        <end position="20"/>
    </location>
</feature>
<feature type="compositionally biased region" description="Basic and acidic residues" evidence="1">
    <location>
        <begin position="1"/>
        <end position="13"/>
    </location>
</feature>
<dbReference type="EMBL" id="BAABUK010000016">
    <property type="protein sequence ID" value="GAA5813295.1"/>
    <property type="molecule type" value="Genomic_DNA"/>
</dbReference>
<evidence type="ECO:0000313" key="2">
    <source>
        <dbReference type="EMBL" id="GAA5813295.1"/>
    </source>
</evidence>
<evidence type="ECO:0000256" key="1">
    <source>
        <dbReference type="SAM" id="MobiDB-lite"/>
    </source>
</evidence>
<proteinExistence type="predicted"/>
<gene>
    <name evidence="2" type="ORF">MFLAVUS_006770</name>
</gene>
<comment type="caution">
    <text evidence="2">The sequence shown here is derived from an EMBL/GenBank/DDBJ whole genome shotgun (WGS) entry which is preliminary data.</text>
</comment>
<keyword evidence="3" id="KW-1185">Reference proteome</keyword>
<sequence>MRKRRKEEEHSEGSDYNLPVHKARKTGGNRVLFKPNDRDFRALLDNAYGSKLTAIIKSGLNQYSESNVVKIRNKEDSRKKVTPGTFESLDTEHGSYWTANTAKRLKLNTLDLYMTYVQTHFENLLKELKGTLQSEQLSEDQREVVLLEEQTRAIVVPLHRVLRRDLPPDMRATIMKKFNTALSQYSDFASVGITLKVLSKLHLQPQKERDKRKRIEELMEGADKAEIGDRSDDIITGNKARSVLKKHRKSLKKYRENQR</sequence>
<organism evidence="2 3">
    <name type="scientific">Mucor flavus</name>
    <dbReference type="NCBI Taxonomy" id="439312"/>
    <lineage>
        <taxon>Eukaryota</taxon>
        <taxon>Fungi</taxon>
        <taxon>Fungi incertae sedis</taxon>
        <taxon>Mucoromycota</taxon>
        <taxon>Mucoromycotina</taxon>
        <taxon>Mucoromycetes</taxon>
        <taxon>Mucorales</taxon>
        <taxon>Mucorineae</taxon>
        <taxon>Mucoraceae</taxon>
        <taxon>Mucor</taxon>
    </lineage>
</organism>
<name>A0ABP9Z2G9_9FUNG</name>
<dbReference type="Proteomes" id="UP001473302">
    <property type="component" value="Unassembled WGS sequence"/>
</dbReference>
<protein>
    <submittedName>
        <fullName evidence="2">Uncharacterized protein</fullName>
    </submittedName>
</protein>
<evidence type="ECO:0000313" key="3">
    <source>
        <dbReference type="Proteomes" id="UP001473302"/>
    </source>
</evidence>